<proteinExistence type="predicted"/>
<accession>A0ABT9TYQ3</accession>
<dbReference type="Proteomes" id="UP001229346">
    <property type="component" value="Unassembled WGS sequence"/>
</dbReference>
<sequence length="112" mass="12401">MELPIITIHPIYKHAFTVSEHPEGQLLHIGDALGCDCVIEKFADGWMKKYKNDGSNNEDWYGWGADILAPFDGIVEAIHINPITNKPGEISQTRASSITFLGTDNVRSVMGM</sequence>
<evidence type="ECO:0000313" key="1">
    <source>
        <dbReference type="EMBL" id="MDQ0112505.1"/>
    </source>
</evidence>
<organism evidence="1 2">
    <name type="scientific">Paenibacillus harenae</name>
    <dbReference type="NCBI Taxonomy" id="306543"/>
    <lineage>
        <taxon>Bacteria</taxon>
        <taxon>Bacillati</taxon>
        <taxon>Bacillota</taxon>
        <taxon>Bacilli</taxon>
        <taxon>Bacillales</taxon>
        <taxon>Paenibacillaceae</taxon>
        <taxon>Paenibacillus</taxon>
    </lineage>
</organism>
<dbReference type="EMBL" id="JAUSSU010000003">
    <property type="protein sequence ID" value="MDQ0112505.1"/>
    <property type="molecule type" value="Genomic_DNA"/>
</dbReference>
<gene>
    <name evidence="1" type="ORF">J2T15_001940</name>
</gene>
<name>A0ABT9TYQ3_PAEHA</name>
<reference evidence="1 2" key="1">
    <citation type="submission" date="2023-07" db="EMBL/GenBank/DDBJ databases">
        <title>Sorghum-associated microbial communities from plants grown in Nebraska, USA.</title>
        <authorList>
            <person name="Schachtman D."/>
        </authorList>
    </citation>
    <scope>NUCLEOTIDE SEQUENCE [LARGE SCALE GENOMIC DNA]</scope>
    <source>
        <strain evidence="1 2">CC482</strain>
    </source>
</reference>
<keyword evidence="2" id="KW-1185">Reference proteome</keyword>
<protein>
    <submittedName>
        <fullName evidence="1">Uncharacterized protein</fullName>
    </submittedName>
</protein>
<evidence type="ECO:0000313" key="2">
    <source>
        <dbReference type="Proteomes" id="UP001229346"/>
    </source>
</evidence>
<dbReference type="RefSeq" id="WP_307203379.1">
    <property type="nucleotide sequence ID" value="NZ_JAUSSU010000003.1"/>
</dbReference>
<comment type="caution">
    <text evidence="1">The sequence shown here is derived from an EMBL/GenBank/DDBJ whole genome shotgun (WGS) entry which is preliminary data.</text>
</comment>